<reference evidence="1 2" key="1">
    <citation type="journal article" date="2005" name="PLoS Genet.">
        <title>Life in hot carbon monoxide: the complete genome sequence of Carboxydothermus hydrogenoformans Z-2901.</title>
        <authorList>
            <person name="Wu M."/>
            <person name="Ren Q."/>
            <person name="Durkin A.S."/>
            <person name="Daugherty S.C."/>
            <person name="Brinkac L.M."/>
            <person name="Dodson R.J."/>
            <person name="Madupu R."/>
            <person name="Sullivan S.A."/>
            <person name="Kolonay J.F."/>
            <person name="Haft D.H."/>
            <person name="Nelson W.C."/>
            <person name="Tallon L.J."/>
            <person name="Jones K.M."/>
            <person name="Ulrich L.E."/>
            <person name="Gonzalez J.M."/>
            <person name="Zhulin I.B."/>
            <person name="Robb F.T."/>
            <person name="Eisen J.A."/>
        </authorList>
    </citation>
    <scope>NUCLEOTIDE SEQUENCE [LARGE SCALE GENOMIC DNA]</scope>
    <source>
        <strain evidence="2">ATCC BAA-161 / DSM 6008 / Z-2901</strain>
    </source>
</reference>
<evidence type="ECO:0000313" key="1">
    <source>
        <dbReference type="EMBL" id="ABB14779.1"/>
    </source>
</evidence>
<dbReference type="InParanoid" id="Q3AEL5"/>
<organism evidence="1 2">
    <name type="scientific">Carboxydothermus hydrogenoformans (strain ATCC BAA-161 / DSM 6008 / Z-2901)</name>
    <dbReference type="NCBI Taxonomy" id="246194"/>
    <lineage>
        <taxon>Bacteria</taxon>
        <taxon>Bacillati</taxon>
        <taxon>Bacillota</taxon>
        <taxon>Clostridia</taxon>
        <taxon>Thermoanaerobacterales</taxon>
        <taxon>Thermoanaerobacteraceae</taxon>
        <taxon>Carboxydothermus</taxon>
    </lineage>
</organism>
<proteinExistence type="predicted"/>
<dbReference type="EMBL" id="CP000141">
    <property type="protein sequence ID" value="ABB14779.1"/>
    <property type="molecule type" value="Genomic_DNA"/>
</dbReference>
<dbReference type="AlphaFoldDB" id="Q3AEL5"/>
<accession>Q3AEL5</accession>
<evidence type="ECO:0000313" key="2">
    <source>
        <dbReference type="Proteomes" id="UP000002706"/>
    </source>
</evidence>
<keyword evidence="2" id="KW-1185">Reference proteome</keyword>
<dbReference type="Proteomes" id="UP000002706">
    <property type="component" value="Chromosome"/>
</dbReference>
<dbReference type="HOGENOM" id="CLU_3402734_0_0_9"/>
<name>Q3AEL5_CARHZ</name>
<dbReference type="STRING" id="246194.CHY_0561"/>
<dbReference type="KEGG" id="chy:CHY_0561"/>
<protein>
    <submittedName>
        <fullName evidence="1">Uncharacterized protein</fullName>
    </submittedName>
</protein>
<sequence>MNITFTEEAKKYLEGKNDTIRIEFMAYGGG</sequence>
<gene>
    <name evidence="1" type="ordered locus">CHY_0561</name>
</gene>